<dbReference type="RefSeq" id="WP_180703159.1">
    <property type="nucleotide sequence ID" value="NZ_CAJUCR010000001.1"/>
</dbReference>
<sequence length="51" mass="5924">MSDNRFYNGHYSDALQYTKDILKGSSSIDEIIINVDNNKDNNENKDNKEEN</sequence>
<proteinExistence type="predicted"/>
<reference evidence="1 2" key="1">
    <citation type="submission" date="2014-04" db="EMBL/GenBank/DDBJ databases">
        <authorList>
            <person name="Hornung B.V."/>
        </authorList>
    </citation>
    <scope>NUCLEOTIDE SEQUENCE [LARGE SCALE GENOMIC DNA]</scope>
    <source>
        <strain evidence="1 2">CRIB</strain>
    </source>
</reference>
<dbReference type="GeneID" id="82204874"/>
<accession>A0A1V1HZP8</accession>
<name>A0A1V1HZP8_9FIRM</name>
<evidence type="ECO:0000313" key="1">
    <source>
        <dbReference type="EMBL" id="CED93446.1"/>
    </source>
</evidence>
<dbReference type="AlphaFoldDB" id="A0A1V1HZP8"/>
<keyword evidence="2" id="KW-1185">Reference proteome</keyword>
<organism evidence="1 2">
    <name type="scientific">Romboutsia ilealis</name>
    <dbReference type="NCBI Taxonomy" id="1115758"/>
    <lineage>
        <taxon>Bacteria</taxon>
        <taxon>Bacillati</taxon>
        <taxon>Bacillota</taxon>
        <taxon>Clostridia</taxon>
        <taxon>Peptostreptococcales</taxon>
        <taxon>Peptostreptococcaceae</taxon>
        <taxon>Romboutsia</taxon>
    </lineage>
</organism>
<gene>
    <name evidence="1" type="ORF">CRIB_694</name>
</gene>
<dbReference type="KEGG" id="ril:CRIB_694"/>
<evidence type="ECO:0000313" key="2">
    <source>
        <dbReference type="Proteomes" id="UP000245622"/>
    </source>
</evidence>
<dbReference type="Proteomes" id="UP000245622">
    <property type="component" value="Chromosome 1"/>
</dbReference>
<protein>
    <submittedName>
        <fullName evidence="1">Uncharacterized protein</fullName>
    </submittedName>
</protein>
<dbReference type="EMBL" id="LN555523">
    <property type="protein sequence ID" value="CED93446.1"/>
    <property type="molecule type" value="Genomic_DNA"/>
</dbReference>